<comment type="similarity">
    <text evidence="1 4">Belongs to the DegT/DnrJ/EryC1 family.</text>
</comment>
<dbReference type="InterPro" id="IPR015424">
    <property type="entry name" value="PyrdxlP-dep_Trfase"/>
</dbReference>
<dbReference type="PANTHER" id="PTHR30244:SF34">
    <property type="entry name" value="DTDP-4-AMINO-4,6-DIDEOXYGALACTOSE TRANSAMINASE"/>
    <property type="match status" value="1"/>
</dbReference>
<evidence type="ECO:0000256" key="2">
    <source>
        <dbReference type="PIRSR" id="PIRSR000390-1"/>
    </source>
</evidence>
<name>A0A1X7HLT0_9PROT</name>
<dbReference type="GO" id="GO:0000271">
    <property type="term" value="P:polysaccharide biosynthetic process"/>
    <property type="evidence" value="ECO:0007669"/>
    <property type="project" value="TreeGrafter"/>
</dbReference>
<sequence length="367" mass="40354">MIVVSEPLLDGRELDYVREAVETGWISSEGRFIAEFERRWAEYCGTSHGVAVSSGTAALQLAMRALDLEPGSEVILPSCTIISCAVAILEAGCVPVLVDSDPETWCLDPDQVAAKITPRTRAIMPVHLFGHPCDMAPLWELAERHGLHIVEDAAEAHGAEYRGRRCGGLGTLGCFSFYANKIVTTGEGGMVITGDPALADRLRSLRNLCFRRDRRFLHTELGVNARLTNLQAAVGLAQVERIEDHLARKRRIAAQYGARMAGLPLALPAERPWAHSVYWMYGIVLDDEVPFDAAECAARLRALGVDSRPFFLGMHEQPALLERGLFRGERYPVAERLARRALYLPSGLALSDAEQELVADAVKRVLT</sequence>
<dbReference type="Pfam" id="PF01041">
    <property type="entry name" value="DegT_DnrJ_EryC1"/>
    <property type="match status" value="1"/>
</dbReference>
<dbReference type="PIRSF" id="PIRSF000390">
    <property type="entry name" value="PLP_StrS"/>
    <property type="match status" value="1"/>
</dbReference>
<dbReference type="InterPro" id="IPR015422">
    <property type="entry name" value="PyrdxlP-dep_Trfase_small"/>
</dbReference>
<reference evidence="5 6" key="1">
    <citation type="submission" date="2017-04" db="EMBL/GenBank/DDBJ databases">
        <authorList>
            <person name="Afonso C.L."/>
            <person name="Miller P.J."/>
            <person name="Scott M.A."/>
            <person name="Spackman E."/>
            <person name="Goraichik I."/>
            <person name="Dimitrov K.M."/>
            <person name="Suarez D.L."/>
            <person name="Swayne D.E."/>
        </authorList>
    </citation>
    <scope>NUCLEOTIDE SEQUENCE [LARGE SCALE GENOMIC DNA]</scope>
    <source>
        <strain evidence="5 6">A2P</strain>
    </source>
</reference>
<organism evidence="5 6">
    <name type="scientific">Azospirillum oryzae</name>
    <dbReference type="NCBI Taxonomy" id="286727"/>
    <lineage>
        <taxon>Bacteria</taxon>
        <taxon>Pseudomonadati</taxon>
        <taxon>Pseudomonadota</taxon>
        <taxon>Alphaproteobacteria</taxon>
        <taxon>Rhodospirillales</taxon>
        <taxon>Azospirillaceae</taxon>
        <taxon>Azospirillum</taxon>
    </lineage>
</organism>
<dbReference type="Gene3D" id="3.40.640.10">
    <property type="entry name" value="Type I PLP-dependent aspartate aminotransferase-like (Major domain)"/>
    <property type="match status" value="1"/>
</dbReference>
<feature type="active site" description="Proton acceptor" evidence="2">
    <location>
        <position position="181"/>
    </location>
</feature>
<evidence type="ECO:0000313" key="6">
    <source>
        <dbReference type="Proteomes" id="UP000192936"/>
    </source>
</evidence>
<dbReference type="GO" id="GO:0030170">
    <property type="term" value="F:pyridoxal phosphate binding"/>
    <property type="evidence" value="ECO:0007669"/>
    <property type="project" value="TreeGrafter"/>
</dbReference>
<protein>
    <submittedName>
        <fullName evidence="5">Perosamine synthetase</fullName>
    </submittedName>
</protein>
<dbReference type="STRING" id="286727.SAMN02982917_6607"/>
<evidence type="ECO:0000256" key="1">
    <source>
        <dbReference type="ARBA" id="ARBA00037999"/>
    </source>
</evidence>
<proteinExistence type="inferred from homology"/>
<accession>A0A1X7HLT0</accession>
<dbReference type="AlphaFoldDB" id="A0A1X7HLT0"/>
<dbReference type="OrthoDB" id="7260855at2"/>
<gene>
    <name evidence="5" type="ORF">SAMN02982917_6607</name>
</gene>
<dbReference type="Gene3D" id="3.90.1150.10">
    <property type="entry name" value="Aspartate Aminotransferase, domain 1"/>
    <property type="match status" value="1"/>
</dbReference>
<evidence type="ECO:0000256" key="4">
    <source>
        <dbReference type="RuleBase" id="RU004508"/>
    </source>
</evidence>
<evidence type="ECO:0000256" key="3">
    <source>
        <dbReference type="PIRSR" id="PIRSR000390-2"/>
    </source>
</evidence>
<dbReference type="RefSeq" id="WP_085091435.1">
    <property type="nucleotide sequence ID" value="NZ_FXAK01000009.1"/>
</dbReference>
<dbReference type="GO" id="GO:0008483">
    <property type="term" value="F:transaminase activity"/>
    <property type="evidence" value="ECO:0007669"/>
    <property type="project" value="TreeGrafter"/>
</dbReference>
<dbReference type="InterPro" id="IPR015421">
    <property type="entry name" value="PyrdxlP-dep_Trfase_major"/>
</dbReference>
<dbReference type="InterPro" id="IPR000653">
    <property type="entry name" value="DegT/StrS_aminotransferase"/>
</dbReference>
<dbReference type="Proteomes" id="UP000192936">
    <property type="component" value="Unassembled WGS sequence"/>
</dbReference>
<dbReference type="SUPFAM" id="SSF53383">
    <property type="entry name" value="PLP-dependent transferases"/>
    <property type="match status" value="1"/>
</dbReference>
<dbReference type="CDD" id="cd00616">
    <property type="entry name" value="AHBA_syn"/>
    <property type="match status" value="1"/>
</dbReference>
<keyword evidence="3 4" id="KW-0663">Pyridoxal phosphate</keyword>
<dbReference type="EMBL" id="FXAK01000009">
    <property type="protein sequence ID" value="SMF89094.1"/>
    <property type="molecule type" value="Genomic_DNA"/>
</dbReference>
<evidence type="ECO:0000313" key="5">
    <source>
        <dbReference type="EMBL" id="SMF89094.1"/>
    </source>
</evidence>
<feature type="modified residue" description="N6-(pyridoxal phosphate)lysine" evidence="3">
    <location>
        <position position="181"/>
    </location>
</feature>
<dbReference type="PANTHER" id="PTHR30244">
    <property type="entry name" value="TRANSAMINASE"/>
    <property type="match status" value="1"/>
</dbReference>